<keyword evidence="1" id="KW-0472">Membrane</keyword>
<evidence type="ECO:0008006" key="4">
    <source>
        <dbReference type="Google" id="ProtNLM"/>
    </source>
</evidence>
<dbReference type="Proteomes" id="UP000722625">
    <property type="component" value="Unassembled WGS sequence"/>
</dbReference>
<feature type="transmembrane region" description="Helical" evidence="1">
    <location>
        <begin position="12"/>
        <end position="30"/>
    </location>
</feature>
<dbReference type="InterPro" id="IPR019396">
    <property type="entry name" value="TM_Fragile-X-F-assoc"/>
</dbReference>
<sequence length="69" mass="7874">MSTTKDDSDDVGLGILLFLTIVFISLKMSNKIDWSWVWVFAPLWSVAALIVFFYLVALIFGFITRTKLV</sequence>
<dbReference type="RefSeq" id="WP_213308218.1">
    <property type="nucleotide sequence ID" value="NZ_JAGYVZ010000063.1"/>
</dbReference>
<accession>A0ABS5PK60</accession>
<feature type="transmembrane region" description="Helical" evidence="1">
    <location>
        <begin position="36"/>
        <end position="63"/>
    </location>
</feature>
<reference evidence="2 3" key="1">
    <citation type="journal article" date="2018" name="Int. J. Syst. Evol. Microbiol.">
        <title>Flavobacterium chryseum sp. nov. and Flavobacterium psychroterrae sp. nov., novel environmental bacteria isolated from Antarctica.</title>
        <authorList>
            <person name="Kralova S."/>
            <person name="Svec P."/>
            <person name="Busse H.J."/>
            <person name="Stankova E."/>
            <person name="Vaczi P."/>
            <person name="Sedlacek I."/>
        </authorList>
    </citation>
    <scope>NUCLEOTIDE SEQUENCE [LARGE SCALE GENOMIC DNA]</scope>
    <source>
        <strain evidence="2 3">CCM 8827</strain>
    </source>
</reference>
<keyword evidence="1" id="KW-0812">Transmembrane</keyword>
<evidence type="ECO:0000313" key="2">
    <source>
        <dbReference type="EMBL" id="MBS7234245.1"/>
    </source>
</evidence>
<dbReference type="Pfam" id="PF10269">
    <property type="entry name" value="Tmemb_185A"/>
    <property type="match status" value="1"/>
</dbReference>
<evidence type="ECO:0000256" key="1">
    <source>
        <dbReference type="SAM" id="Phobius"/>
    </source>
</evidence>
<keyword evidence="1" id="KW-1133">Transmembrane helix</keyword>
<keyword evidence="3" id="KW-1185">Reference proteome</keyword>
<name>A0ABS5PK60_9FLAO</name>
<evidence type="ECO:0000313" key="3">
    <source>
        <dbReference type="Proteomes" id="UP000722625"/>
    </source>
</evidence>
<gene>
    <name evidence="2" type="ORF">KHA90_24930</name>
</gene>
<dbReference type="EMBL" id="JAGYVZ010000063">
    <property type="protein sequence ID" value="MBS7234245.1"/>
    <property type="molecule type" value="Genomic_DNA"/>
</dbReference>
<protein>
    <recommendedName>
        <fullName evidence="4">Transmembrane Fragile-X-F protein</fullName>
    </recommendedName>
</protein>
<comment type="caution">
    <text evidence="2">The sequence shown here is derived from an EMBL/GenBank/DDBJ whole genome shotgun (WGS) entry which is preliminary data.</text>
</comment>
<organism evidence="2 3">
    <name type="scientific">Flavobacterium psychroterrae</name>
    <dbReference type="NCBI Taxonomy" id="2133767"/>
    <lineage>
        <taxon>Bacteria</taxon>
        <taxon>Pseudomonadati</taxon>
        <taxon>Bacteroidota</taxon>
        <taxon>Flavobacteriia</taxon>
        <taxon>Flavobacteriales</taxon>
        <taxon>Flavobacteriaceae</taxon>
        <taxon>Flavobacterium</taxon>
    </lineage>
</organism>
<proteinExistence type="predicted"/>